<keyword evidence="2" id="KW-0472">Membrane</keyword>
<feature type="region of interest" description="Disordered" evidence="1">
    <location>
        <begin position="1"/>
        <end position="29"/>
    </location>
</feature>
<name>A0A1L9R794_ASPWE</name>
<protein>
    <submittedName>
        <fullName evidence="3">Uncharacterized protein</fullName>
    </submittedName>
</protein>
<dbReference type="OrthoDB" id="5332281at2759"/>
<dbReference type="RefSeq" id="XP_040685367.1">
    <property type="nucleotide sequence ID" value="XM_040836067.1"/>
</dbReference>
<evidence type="ECO:0000256" key="2">
    <source>
        <dbReference type="SAM" id="Phobius"/>
    </source>
</evidence>
<evidence type="ECO:0000313" key="5">
    <source>
        <dbReference type="Proteomes" id="UP000184383"/>
    </source>
</evidence>
<organism evidence="3 5">
    <name type="scientific">Aspergillus wentii DTO 134E9</name>
    <dbReference type="NCBI Taxonomy" id="1073089"/>
    <lineage>
        <taxon>Eukaryota</taxon>
        <taxon>Fungi</taxon>
        <taxon>Dikarya</taxon>
        <taxon>Ascomycota</taxon>
        <taxon>Pezizomycotina</taxon>
        <taxon>Eurotiomycetes</taxon>
        <taxon>Eurotiomycetidae</taxon>
        <taxon>Eurotiales</taxon>
        <taxon>Aspergillaceae</taxon>
        <taxon>Aspergillus</taxon>
        <taxon>Aspergillus subgen. Cremei</taxon>
    </lineage>
</organism>
<dbReference type="Proteomes" id="UP000184383">
    <property type="component" value="Unassembled WGS sequence"/>
</dbReference>
<dbReference type="STRING" id="1073089.A0A1L9R794"/>
<reference evidence="3" key="1">
    <citation type="submission" date="2015-09" db="EMBL/GenBank/DDBJ databases">
        <title>Genomic diversity in the industrially and medically important fungal genus Aspergillus.</title>
        <authorList>
            <consortium name="DOE Joint Genome Institute"/>
            <person name="Riley R."/>
            <person name="Labutti K."/>
            <person name="Clum A."/>
            <person name="Sun H."/>
            <person name="Wiebenga A."/>
            <person name="De Vries R.P."/>
            <person name="Grigoriev I.V."/>
        </authorList>
    </citation>
    <scope>NUCLEOTIDE SEQUENCE [LARGE SCALE GENOMIC DNA]</scope>
    <source>
        <strain evidence="3">DTO 134E9</strain>
    </source>
</reference>
<feature type="non-terminal residue" evidence="3">
    <location>
        <position position="91"/>
    </location>
</feature>
<keyword evidence="5" id="KW-1185">Reference proteome</keyword>
<dbReference type="EMBL" id="KV878216">
    <property type="protein sequence ID" value="OJJ30791.1"/>
    <property type="molecule type" value="Genomic_DNA"/>
</dbReference>
<evidence type="ECO:0000256" key="1">
    <source>
        <dbReference type="SAM" id="MobiDB-lite"/>
    </source>
</evidence>
<keyword evidence="2" id="KW-1133">Transmembrane helix</keyword>
<evidence type="ECO:0000313" key="3">
    <source>
        <dbReference type="EMBL" id="OJJ30791.1"/>
    </source>
</evidence>
<accession>A0A1L9R794</accession>
<dbReference type="GeneID" id="63751915"/>
<proteinExistence type="predicted"/>
<gene>
    <name evidence="4" type="ORF">ASPWEDRAFT_43643</name>
    <name evidence="3" type="ORF">ASPWEDRAFT_44777</name>
</gene>
<feature type="transmembrane region" description="Helical" evidence="2">
    <location>
        <begin position="35"/>
        <end position="59"/>
    </location>
</feature>
<sequence length="91" mass="10596">MDTRRKQKKPLLSNTAELISDKNEKPRGRKDQFQMWTPIILHPLVLIAFATLFAIFLIVTEVLYHFSNKNQGLSTSDQKYHYLWTYAPTAG</sequence>
<dbReference type="VEuPathDB" id="FungiDB:ASPWEDRAFT_43643"/>
<keyword evidence="2" id="KW-0812">Transmembrane</keyword>
<evidence type="ECO:0000313" key="4">
    <source>
        <dbReference type="EMBL" id="OJJ31690.1"/>
    </source>
</evidence>
<dbReference type="VEuPathDB" id="FungiDB:ASPWEDRAFT_44777"/>
<feature type="compositionally biased region" description="Basic and acidic residues" evidence="1">
    <location>
        <begin position="19"/>
        <end position="29"/>
    </location>
</feature>
<dbReference type="AlphaFoldDB" id="A0A1L9R794"/>
<reference evidence="5" key="2">
    <citation type="journal article" date="2017" name="Genome Biol.">
        <title>Comparative genomics reveals high biological diversity and specific adaptations in the industrially and medically important fungal genus Aspergillus.</title>
        <authorList>
            <person name="de Vries R.P."/>
            <person name="Riley R."/>
            <person name="Wiebenga A."/>
            <person name="Aguilar-Osorio G."/>
            <person name="Amillis S."/>
            <person name="Uchima C.A."/>
            <person name="Anderluh G."/>
            <person name="Asadollahi M."/>
            <person name="Askin M."/>
            <person name="Barry K."/>
            <person name="Battaglia E."/>
            <person name="Bayram O."/>
            <person name="Benocci T."/>
            <person name="Braus-Stromeyer S.A."/>
            <person name="Caldana C."/>
            <person name="Canovas D."/>
            <person name="Cerqueira G.C."/>
            <person name="Chen F."/>
            <person name="Chen W."/>
            <person name="Choi C."/>
            <person name="Clum A."/>
            <person name="Dos Santos R.A."/>
            <person name="Damasio A.R."/>
            <person name="Diallinas G."/>
            <person name="Emri T."/>
            <person name="Fekete E."/>
            <person name="Flipphi M."/>
            <person name="Freyberg S."/>
            <person name="Gallo A."/>
            <person name="Gournas C."/>
            <person name="Habgood R."/>
            <person name="Hainaut M."/>
            <person name="Harispe M.L."/>
            <person name="Henrissat B."/>
            <person name="Hilden K.S."/>
            <person name="Hope R."/>
            <person name="Hossain A."/>
            <person name="Karabika E."/>
            <person name="Karaffa L."/>
            <person name="Karanyi Z."/>
            <person name="Krasevec N."/>
            <person name="Kuo A."/>
            <person name="Kusch H."/>
            <person name="LaButti K."/>
            <person name="Lagendijk E.L."/>
            <person name="Lapidus A."/>
            <person name="Levasseur A."/>
            <person name="Lindquist E."/>
            <person name="Lipzen A."/>
            <person name="Logrieco A.F."/>
            <person name="MacCabe A."/>
            <person name="Maekelae M.R."/>
            <person name="Malavazi I."/>
            <person name="Melin P."/>
            <person name="Meyer V."/>
            <person name="Mielnichuk N."/>
            <person name="Miskei M."/>
            <person name="Molnar A.P."/>
            <person name="Mule G."/>
            <person name="Ngan C.Y."/>
            <person name="Orejas M."/>
            <person name="Orosz E."/>
            <person name="Ouedraogo J.P."/>
            <person name="Overkamp K.M."/>
            <person name="Park H.-S."/>
            <person name="Perrone G."/>
            <person name="Piumi F."/>
            <person name="Punt P.J."/>
            <person name="Ram A.F."/>
            <person name="Ramon A."/>
            <person name="Rauscher S."/>
            <person name="Record E."/>
            <person name="Riano-Pachon D.M."/>
            <person name="Robert V."/>
            <person name="Roehrig J."/>
            <person name="Ruller R."/>
            <person name="Salamov A."/>
            <person name="Salih N.S."/>
            <person name="Samson R.A."/>
            <person name="Sandor E."/>
            <person name="Sanguinetti M."/>
            <person name="Schuetze T."/>
            <person name="Sepcic K."/>
            <person name="Shelest E."/>
            <person name="Sherlock G."/>
            <person name="Sophianopoulou V."/>
            <person name="Squina F.M."/>
            <person name="Sun H."/>
            <person name="Susca A."/>
            <person name="Todd R.B."/>
            <person name="Tsang A."/>
            <person name="Unkles S.E."/>
            <person name="van de Wiele N."/>
            <person name="van Rossen-Uffink D."/>
            <person name="Oliveira J.V."/>
            <person name="Vesth T.C."/>
            <person name="Visser J."/>
            <person name="Yu J.-H."/>
            <person name="Zhou M."/>
            <person name="Andersen M.R."/>
            <person name="Archer D.B."/>
            <person name="Baker S.E."/>
            <person name="Benoit I."/>
            <person name="Brakhage A.A."/>
            <person name="Braus G.H."/>
            <person name="Fischer R."/>
            <person name="Frisvad J.C."/>
            <person name="Goldman G.H."/>
            <person name="Houbraken J."/>
            <person name="Oakley B."/>
            <person name="Pocsi I."/>
            <person name="Scazzocchio C."/>
            <person name="Seiboth B."/>
            <person name="vanKuyk P.A."/>
            <person name="Wortman J."/>
            <person name="Dyer P.S."/>
            <person name="Grigoriev I.V."/>
        </authorList>
    </citation>
    <scope>NUCLEOTIDE SEQUENCE [LARGE SCALE GENOMIC DNA]</scope>
    <source>
        <strain evidence="5">DTO 134E9</strain>
    </source>
</reference>
<dbReference type="EMBL" id="KV878215">
    <property type="protein sequence ID" value="OJJ31690.1"/>
    <property type="molecule type" value="Genomic_DNA"/>
</dbReference>